<dbReference type="PATRIC" id="fig|1132509.6.peg.3098"/>
<keyword evidence="1" id="KW-0812">Transmembrane</keyword>
<organism evidence="3 4">
    <name type="scientific">Halococcus hamelinensis 100A6</name>
    <dbReference type="NCBI Taxonomy" id="1132509"/>
    <lineage>
        <taxon>Archaea</taxon>
        <taxon>Methanobacteriati</taxon>
        <taxon>Methanobacteriota</taxon>
        <taxon>Stenosarchaea group</taxon>
        <taxon>Halobacteria</taxon>
        <taxon>Halobacteriales</taxon>
        <taxon>Halococcaceae</taxon>
        <taxon>Halococcus</taxon>
    </lineage>
</organism>
<protein>
    <recommendedName>
        <fullName evidence="2">DUF7847 domain-containing protein</fullName>
    </recommendedName>
</protein>
<dbReference type="EMBL" id="AOMB01000036">
    <property type="protein sequence ID" value="EMA37207.1"/>
    <property type="molecule type" value="Genomic_DNA"/>
</dbReference>
<feature type="domain" description="DUF7847" evidence="2">
    <location>
        <begin position="13"/>
        <end position="110"/>
    </location>
</feature>
<feature type="transmembrane region" description="Helical" evidence="1">
    <location>
        <begin position="7"/>
        <end position="34"/>
    </location>
</feature>
<name>M0LUF8_9EURY</name>
<keyword evidence="4" id="KW-1185">Reference proteome</keyword>
<keyword evidence="1" id="KW-1133">Transmembrane helix</keyword>
<dbReference type="eggNOG" id="arCOG03934">
    <property type="taxonomic scope" value="Archaea"/>
</dbReference>
<accession>M0LUF8</accession>
<proteinExistence type="predicted"/>
<gene>
    <name evidence="3" type="ORF">C447_13357</name>
</gene>
<keyword evidence="1" id="KW-0472">Membrane</keyword>
<evidence type="ECO:0000259" key="2">
    <source>
        <dbReference type="Pfam" id="PF25231"/>
    </source>
</evidence>
<sequence>MQAEKSRILLVVFVVVAYLVTYVAAGIAGILLVIPGLYVAYRLSLTTAAIMIEEEGPLAGLKRSWALAGGNVWTIFGVNLAFLAVGLVIFVVALLVGGGIPSGANAATGLQTPIGYGSAITGVLTGPIQVACNVFMFDSFRGQ</sequence>
<evidence type="ECO:0000313" key="4">
    <source>
        <dbReference type="Proteomes" id="UP000011566"/>
    </source>
</evidence>
<reference evidence="3 4" key="1">
    <citation type="journal article" date="2014" name="PLoS Genet.">
        <title>Phylogenetically driven sequencing of extremely halophilic archaea reveals strategies for static and dynamic osmo-response.</title>
        <authorList>
            <person name="Becker E.A."/>
            <person name="Seitzer P.M."/>
            <person name="Tritt A."/>
            <person name="Larsen D."/>
            <person name="Krusor M."/>
            <person name="Yao A.I."/>
            <person name="Wu D."/>
            <person name="Madern D."/>
            <person name="Eisen J.A."/>
            <person name="Darling A.E."/>
            <person name="Facciotti M.T."/>
        </authorList>
    </citation>
    <scope>NUCLEOTIDE SEQUENCE [LARGE SCALE GENOMIC DNA]</scope>
    <source>
        <strain evidence="3 4">100A6</strain>
    </source>
</reference>
<dbReference type="RefSeq" id="WP_007694681.1">
    <property type="nucleotide sequence ID" value="NZ_AJRK01000006.1"/>
</dbReference>
<dbReference type="Proteomes" id="UP000011566">
    <property type="component" value="Unassembled WGS sequence"/>
</dbReference>
<dbReference type="OrthoDB" id="205869at2157"/>
<evidence type="ECO:0000256" key="1">
    <source>
        <dbReference type="SAM" id="Phobius"/>
    </source>
</evidence>
<feature type="transmembrane region" description="Helical" evidence="1">
    <location>
        <begin position="72"/>
        <end position="96"/>
    </location>
</feature>
<dbReference type="AlphaFoldDB" id="M0LUF8"/>
<dbReference type="InterPro" id="IPR057169">
    <property type="entry name" value="DUF7847"/>
</dbReference>
<evidence type="ECO:0000313" key="3">
    <source>
        <dbReference type="EMBL" id="EMA37207.1"/>
    </source>
</evidence>
<comment type="caution">
    <text evidence="3">The sequence shown here is derived from an EMBL/GenBank/DDBJ whole genome shotgun (WGS) entry which is preliminary data.</text>
</comment>
<dbReference type="Pfam" id="PF25231">
    <property type="entry name" value="DUF7847"/>
    <property type="match status" value="1"/>
</dbReference>